<sequence length="97" mass="10975">MSRIKNLLAENEGRIYVYLKDNSVANQFMIDAESEGFTFSDGKKPTERKPSDIMAVNRNNTINYVGTVGHIAYQSTDKIGEEPLIKIDYSEVLKQSK</sequence>
<reference evidence="1 2" key="1">
    <citation type="submission" date="2019-04" db="EMBL/GenBank/DDBJ databases">
        <authorList>
            <person name="Embree M."/>
            <person name="Gaffney J.R."/>
        </authorList>
    </citation>
    <scope>NUCLEOTIDE SEQUENCE [LARGE SCALE GENOMIC DNA]</scope>
    <source>
        <strain evidence="1 2">JE7A12</strain>
    </source>
</reference>
<dbReference type="KEGG" id="ruj:E5Z56_10300"/>
<accession>A0A4P8XZP2</accession>
<name>A0A4P8XZP2_9FIRM</name>
<evidence type="ECO:0000313" key="2">
    <source>
        <dbReference type="Proteomes" id="UP000301475"/>
    </source>
</evidence>
<gene>
    <name evidence="1" type="ORF">E5Z56_10300</name>
</gene>
<dbReference type="Proteomes" id="UP000301475">
    <property type="component" value="Chromosome"/>
</dbReference>
<protein>
    <submittedName>
        <fullName evidence="1">Uncharacterized protein</fullName>
    </submittedName>
</protein>
<dbReference type="AlphaFoldDB" id="A0A4P8XZP2"/>
<keyword evidence="2" id="KW-1185">Reference proteome</keyword>
<dbReference type="OrthoDB" id="2056792at2"/>
<organism evidence="1 2">
    <name type="scientific">Ruminococcus bovis</name>
    <dbReference type="NCBI Taxonomy" id="2564099"/>
    <lineage>
        <taxon>Bacteria</taxon>
        <taxon>Bacillati</taxon>
        <taxon>Bacillota</taxon>
        <taxon>Clostridia</taxon>
        <taxon>Eubacteriales</taxon>
        <taxon>Oscillospiraceae</taxon>
        <taxon>Ruminococcus</taxon>
    </lineage>
</organism>
<dbReference type="EMBL" id="CP039381">
    <property type="protein sequence ID" value="QCT07719.1"/>
    <property type="molecule type" value="Genomic_DNA"/>
</dbReference>
<proteinExistence type="predicted"/>
<evidence type="ECO:0000313" key="1">
    <source>
        <dbReference type="EMBL" id="QCT07719.1"/>
    </source>
</evidence>
<dbReference type="RefSeq" id="WP_138157710.1">
    <property type="nucleotide sequence ID" value="NZ_CP039381.1"/>
</dbReference>